<dbReference type="PANTHER" id="PTHR46825">
    <property type="entry name" value="D-ALANYL-D-ALANINE-CARBOXYPEPTIDASE/ENDOPEPTIDASE AMPH"/>
    <property type="match status" value="1"/>
</dbReference>
<dbReference type="InterPro" id="IPR050491">
    <property type="entry name" value="AmpC-like"/>
</dbReference>
<dbReference type="SUPFAM" id="SSF56601">
    <property type="entry name" value="beta-lactamase/transpeptidase-like"/>
    <property type="match status" value="1"/>
</dbReference>
<dbReference type="Pfam" id="PF00144">
    <property type="entry name" value="Beta-lactamase"/>
    <property type="match status" value="1"/>
</dbReference>
<accession>A0ABS7PXV1</accession>
<proteinExistence type="predicted"/>
<dbReference type="Proteomes" id="UP000706039">
    <property type="component" value="Unassembled WGS sequence"/>
</dbReference>
<keyword evidence="1" id="KW-0732">Signal</keyword>
<gene>
    <name evidence="3" type="ORF">K7G82_28015</name>
</gene>
<evidence type="ECO:0000256" key="1">
    <source>
        <dbReference type="SAM" id="SignalP"/>
    </source>
</evidence>
<protein>
    <submittedName>
        <fullName evidence="3">Beta-lactamase family protein</fullName>
    </submittedName>
</protein>
<dbReference type="EMBL" id="JAINVV010000015">
    <property type="protein sequence ID" value="MBY8826180.1"/>
    <property type="molecule type" value="Genomic_DNA"/>
</dbReference>
<dbReference type="PANTHER" id="PTHR46825:SF9">
    <property type="entry name" value="BETA-LACTAMASE-RELATED DOMAIN-CONTAINING PROTEIN"/>
    <property type="match status" value="1"/>
</dbReference>
<evidence type="ECO:0000313" key="3">
    <source>
        <dbReference type="EMBL" id="MBY8826180.1"/>
    </source>
</evidence>
<reference evidence="3 4" key="1">
    <citation type="submission" date="2021-08" db="EMBL/GenBank/DDBJ databases">
        <authorList>
            <person name="Tuo L."/>
        </authorList>
    </citation>
    <scope>NUCLEOTIDE SEQUENCE [LARGE SCALE GENOMIC DNA]</scope>
    <source>
        <strain evidence="3 4">JCM 31229</strain>
    </source>
</reference>
<name>A0ABS7PXV1_9SPHN</name>
<feature type="signal peptide" evidence="1">
    <location>
        <begin position="1"/>
        <end position="25"/>
    </location>
</feature>
<comment type="caution">
    <text evidence="3">The sequence shown here is derived from an EMBL/GenBank/DDBJ whole genome shotgun (WGS) entry which is preliminary data.</text>
</comment>
<feature type="domain" description="Beta-lactamase-related" evidence="2">
    <location>
        <begin position="45"/>
        <end position="381"/>
    </location>
</feature>
<keyword evidence="4" id="KW-1185">Reference proteome</keyword>
<feature type="chain" id="PRO_5047134230" evidence="1">
    <location>
        <begin position="26"/>
        <end position="394"/>
    </location>
</feature>
<evidence type="ECO:0000313" key="4">
    <source>
        <dbReference type="Proteomes" id="UP000706039"/>
    </source>
</evidence>
<organism evidence="3 4">
    <name type="scientific">Sphingomonas colocasiae</name>
    <dbReference type="NCBI Taxonomy" id="1848973"/>
    <lineage>
        <taxon>Bacteria</taxon>
        <taxon>Pseudomonadati</taxon>
        <taxon>Pseudomonadota</taxon>
        <taxon>Alphaproteobacteria</taxon>
        <taxon>Sphingomonadales</taxon>
        <taxon>Sphingomonadaceae</taxon>
        <taxon>Sphingomonas</taxon>
    </lineage>
</organism>
<dbReference type="InterPro" id="IPR001466">
    <property type="entry name" value="Beta-lactam-related"/>
</dbReference>
<dbReference type="RefSeq" id="WP_222993593.1">
    <property type="nucleotide sequence ID" value="NZ_JAINVV010000015.1"/>
</dbReference>
<evidence type="ECO:0000259" key="2">
    <source>
        <dbReference type="Pfam" id="PF00144"/>
    </source>
</evidence>
<sequence length="394" mass="42347">MKTGTMVRWLAIAPAALLFTQVAPATPAPGGAPRAAPAPAGGAAIDRVMAEPIGSQKLAGAVVGVMQGGRIVMVKGYGMADLEDGQAVKPDTIFRIGSLTKQFTAAMLLMLVERGRLSLSDPISKYFPDFPKAEGITVRHLLNHTSGIHSYTDKAFWDAATPLGLRMWREQSTRDMVDFIARQDVLTDFPVGTDSRYNNSAYVMAGALVETLTGKPYAAALDEMIAKPLGLTDTAYDDERAIVPRRAKGYVLRDDKLAYPMPLSVSVAGGGGAMRSSAADMLRWNQALLEGKLLKPESLAMMIEPTKLNDGRLTSQTRKPDAKGNPPMDYGLGIAFGSRDGRRLIGHGGAINGFNAMLYSYPDTKTTIVMLTNTSGGASERYWDIVDAWFAAPR</sequence>
<dbReference type="InterPro" id="IPR012338">
    <property type="entry name" value="Beta-lactam/transpept-like"/>
</dbReference>
<dbReference type="Gene3D" id="3.40.710.10">
    <property type="entry name" value="DD-peptidase/beta-lactamase superfamily"/>
    <property type="match status" value="1"/>
</dbReference>